<organism evidence="9 10">
    <name type="scientific">Oribacterium sinus</name>
    <dbReference type="NCBI Taxonomy" id="237576"/>
    <lineage>
        <taxon>Bacteria</taxon>
        <taxon>Bacillati</taxon>
        <taxon>Bacillota</taxon>
        <taxon>Clostridia</taxon>
        <taxon>Lachnospirales</taxon>
        <taxon>Lachnospiraceae</taxon>
        <taxon>Oribacterium</taxon>
    </lineage>
</organism>
<evidence type="ECO:0000256" key="6">
    <source>
        <dbReference type="ARBA" id="ARBA00023136"/>
    </source>
</evidence>
<evidence type="ECO:0000259" key="8">
    <source>
        <dbReference type="Pfam" id="PF02554"/>
    </source>
</evidence>
<comment type="caution">
    <text evidence="9">The sequence shown here is derived from an EMBL/GenBank/DDBJ whole genome shotgun (WGS) entry which is preliminary data.</text>
</comment>
<sequence>MVTFMIGLVILIVGGMAMGRLCDHVFQPDDRETPAYAKQDGVDYVPMPTWKNALINLLNIAGTGPILGPIQGILFGPIALLTIPIGNVIGGAVHDYFAGMICTRDGGAQMPEMVRRYTNKAVFWIYDVFVCVLLLLVGTVFIYTPGDITATQVFGFSGAPTEASTWIIYGIIFAYYLIATVFPIDKIIGRIYPIFGAILVFSAVGVFAVMVIFHYPLVEIFGNWNTPSFNYGDYFWTQNFFPIFFVTVACGILSGFHSSQTALVARTIKSEKDGRMTFYNMMAVEGFIAMVWAAGTMALIQFTADQGGISMVFNEKAGTFQYMIQKAGELVAISPTSVVGVVCRRALGPVGGAIALIGIIILPITSGDTALRALRLTIADTFHIKQDNNFRRLSLAIPIFILVAGILVWAKFDPKGFLVLWRYFAWSNQTMALFPLAAAGVYLMINGKAKWAWMPLLPGTFYTFVCASYILNAKLGFGLGWPIAYVGGVVVAAIYLVLTIIRGKKGGTTPEPTVK</sequence>
<keyword evidence="4 7" id="KW-0812">Transmembrane</keyword>
<evidence type="ECO:0000256" key="1">
    <source>
        <dbReference type="ARBA" id="ARBA00004651"/>
    </source>
</evidence>
<gene>
    <name evidence="9" type="ORF">HNQ46_000538</name>
</gene>
<dbReference type="Pfam" id="PF02554">
    <property type="entry name" value="CstA"/>
    <property type="match status" value="3"/>
</dbReference>
<comment type="similarity">
    <text evidence="2">Belongs to the peptide transporter carbon starvation (CstA) (TC 2.A.114) family.</text>
</comment>
<feature type="domain" description="CstA N-terminal" evidence="8">
    <location>
        <begin position="164"/>
        <end position="326"/>
    </location>
</feature>
<evidence type="ECO:0000256" key="7">
    <source>
        <dbReference type="SAM" id="Phobius"/>
    </source>
</evidence>
<feature type="transmembrane region" description="Helical" evidence="7">
    <location>
        <begin position="483"/>
        <end position="501"/>
    </location>
</feature>
<dbReference type="InterPro" id="IPR051605">
    <property type="entry name" value="CstA"/>
</dbReference>
<dbReference type="InterPro" id="IPR003706">
    <property type="entry name" value="CstA_N"/>
</dbReference>
<evidence type="ECO:0000256" key="5">
    <source>
        <dbReference type="ARBA" id="ARBA00022989"/>
    </source>
</evidence>
<feature type="transmembrane region" description="Helical" evidence="7">
    <location>
        <begin position="452"/>
        <end position="471"/>
    </location>
</feature>
<dbReference type="GO" id="GO:0009267">
    <property type="term" value="P:cellular response to starvation"/>
    <property type="evidence" value="ECO:0007669"/>
    <property type="project" value="InterPro"/>
</dbReference>
<dbReference type="PANTHER" id="PTHR30252">
    <property type="entry name" value="INNER MEMBRANE PEPTIDE TRANSPORTER"/>
    <property type="match status" value="1"/>
</dbReference>
<feature type="transmembrane region" description="Helical" evidence="7">
    <location>
        <begin position="191"/>
        <end position="215"/>
    </location>
</feature>
<feature type="transmembrane region" description="Helical" evidence="7">
    <location>
        <begin position="277"/>
        <end position="302"/>
    </location>
</feature>
<evidence type="ECO:0000256" key="2">
    <source>
        <dbReference type="ARBA" id="ARBA00007755"/>
    </source>
</evidence>
<feature type="transmembrane region" description="Helical" evidence="7">
    <location>
        <begin position="424"/>
        <end position="445"/>
    </location>
</feature>
<feature type="domain" description="CstA N-terminal" evidence="8">
    <location>
        <begin position="353"/>
        <end position="465"/>
    </location>
</feature>
<evidence type="ECO:0000256" key="3">
    <source>
        <dbReference type="ARBA" id="ARBA00022475"/>
    </source>
</evidence>
<name>A0A7W9SFL4_9FIRM</name>
<dbReference type="GO" id="GO:0005886">
    <property type="term" value="C:plasma membrane"/>
    <property type="evidence" value="ECO:0007669"/>
    <property type="project" value="UniProtKB-SubCell"/>
</dbReference>
<feature type="domain" description="CstA N-terminal" evidence="8">
    <location>
        <begin position="2"/>
        <end position="142"/>
    </location>
</feature>
<keyword evidence="5 7" id="KW-1133">Transmembrane helix</keyword>
<evidence type="ECO:0000313" key="9">
    <source>
        <dbReference type="EMBL" id="MBB6040575.1"/>
    </source>
</evidence>
<dbReference type="GeneID" id="85014099"/>
<feature type="transmembrane region" description="Helical" evidence="7">
    <location>
        <begin position="163"/>
        <end position="184"/>
    </location>
</feature>
<feature type="transmembrane region" description="Helical" evidence="7">
    <location>
        <begin position="235"/>
        <end position="256"/>
    </location>
</feature>
<evidence type="ECO:0000313" key="10">
    <source>
        <dbReference type="Proteomes" id="UP000522163"/>
    </source>
</evidence>
<comment type="subcellular location">
    <subcellularLocation>
        <location evidence="1">Cell membrane</location>
        <topology evidence="1">Multi-pass membrane protein</topology>
    </subcellularLocation>
</comment>
<feature type="transmembrane region" description="Helical" evidence="7">
    <location>
        <begin position="393"/>
        <end position="412"/>
    </location>
</feature>
<feature type="transmembrane region" description="Helical" evidence="7">
    <location>
        <begin position="123"/>
        <end position="143"/>
    </location>
</feature>
<protein>
    <submittedName>
        <fullName evidence="9">Carbon starvation protein CstA</fullName>
    </submittedName>
</protein>
<keyword evidence="6 7" id="KW-0472">Membrane</keyword>
<dbReference type="PANTHER" id="PTHR30252:SF4">
    <property type="entry name" value="CARBON STARVATION"/>
    <property type="match status" value="1"/>
</dbReference>
<proteinExistence type="inferred from homology"/>
<dbReference type="RefSeq" id="WP_183682640.1">
    <property type="nucleotide sequence ID" value="NZ_CAUQIH010000016.1"/>
</dbReference>
<feature type="transmembrane region" description="Helical" evidence="7">
    <location>
        <begin position="78"/>
        <end position="102"/>
    </location>
</feature>
<keyword evidence="3" id="KW-1003">Cell membrane</keyword>
<dbReference type="Proteomes" id="UP000522163">
    <property type="component" value="Unassembled WGS sequence"/>
</dbReference>
<accession>A0A7W9SFL4</accession>
<reference evidence="9 10" key="1">
    <citation type="submission" date="2020-08" db="EMBL/GenBank/DDBJ databases">
        <title>Genomic Encyclopedia of Type Strains, Phase IV (KMG-IV): sequencing the most valuable type-strain genomes for metagenomic binning, comparative biology and taxonomic classification.</title>
        <authorList>
            <person name="Goeker M."/>
        </authorList>
    </citation>
    <scope>NUCLEOTIDE SEQUENCE [LARGE SCALE GENOMIC DNA]</scope>
    <source>
        <strain evidence="9 10">DSM 17245</strain>
    </source>
</reference>
<feature type="transmembrane region" description="Helical" evidence="7">
    <location>
        <begin position="346"/>
        <end position="365"/>
    </location>
</feature>
<evidence type="ECO:0000256" key="4">
    <source>
        <dbReference type="ARBA" id="ARBA00022692"/>
    </source>
</evidence>
<dbReference type="EMBL" id="JACHHH010000002">
    <property type="protein sequence ID" value="MBB6040575.1"/>
    <property type="molecule type" value="Genomic_DNA"/>
</dbReference>
<dbReference type="AlphaFoldDB" id="A0A7W9SFL4"/>